<dbReference type="SUPFAM" id="SSF53474">
    <property type="entry name" value="alpha/beta-Hydrolases"/>
    <property type="match status" value="1"/>
</dbReference>
<organism evidence="2 3">
    <name type="scientific">Ralstonia pickettii</name>
    <name type="common">Burkholderia pickettii</name>
    <dbReference type="NCBI Taxonomy" id="329"/>
    <lineage>
        <taxon>Bacteria</taxon>
        <taxon>Pseudomonadati</taxon>
        <taxon>Pseudomonadota</taxon>
        <taxon>Betaproteobacteria</taxon>
        <taxon>Burkholderiales</taxon>
        <taxon>Burkholderiaceae</taxon>
        <taxon>Ralstonia</taxon>
    </lineage>
</organism>
<accession>A0A7X2LBD5</accession>
<keyword evidence="2" id="KW-0645">Protease</keyword>
<reference evidence="2 3" key="1">
    <citation type="submission" date="2019-11" db="EMBL/GenBank/DDBJ databases">
        <title>Phenotypic characterization of an OXA-22 and OXA-60 co-producing Ralstonia pickettii clinical strain.</title>
        <authorList>
            <person name="He F."/>
        </authorList>
    </citation>
    <scope>NUCLEOTIDE SEQUENCE [LARGE SCALE GENOMIC DNA]</scope>
    <source>
        <strain evidence="2 3">PSLESD1</strain>
    </source>
</reference>
<evidence type="ECO:0000313" key="3">
    <source>
        <dbReference type="Proteomes" id="UP000441032"/>
    </source>
</evidence>
<keyword evidence="2" id="KW-0031">Aminopeptidase</keyword>
<protein>
    <submittedName>
        <fullName evidence="2">Dipeptidyl aminopeptidase</fullName>
    </submittedName>
</protein>
<sequence>MTAGLVATFVAAGLLLGFPALAIEAPTQATASVPSSIEPEVVSIAVPGAGTFGGDVAMETEVYKPAGPGPFPTLIYSHGRAADRLDRGGFKKPIPAGHVRYWLMKGFAIVAPVRVGYGATGGPDREDSGAWFDNSGNCTHKPDFQKLAKVTAEATLAAIKWTQQQAWANKDHIVLEGRSVGGFGTVATAATHPPGVIGYINFSGGGAGSPDFSPNRSCDPDQMRDVMAQLGKTTTIPGLWLYAENDRYWGPEAPRQWYNSFAQAGSPAEFVNTGELPGRDGHLLMFYGGKLWSVHVDRFVKQLGL</sequence>
<dbReference type="AlphaFoldDB" id="A0A7X2LBD5"/>
<evidence type="ECO:0000313" key="2">
    <source>
        <dbReference type="EMBL" id="MRT00175.1"/>
    </source>
</evidence>
<feature type="signal peptide" evidence="1">
    <location>
        <begin position="1"/>
        <end position="22"/>
    </location>
</feature>
<feature type="chain" id="PRO_5031015483" evidence="1">
    <location>
        <begin position="23"/>
        <end position="305"/>
    </location>
</feature>
<dbReference type="RefSeq" id="WP_154207490.1">
    <property type="nucleotide sequence ID" value="NZ_WJYN01000006.1"/>
</dbReference>
<proteinExistence type="predicted"/>
<dbReference type="Gene3D" id="3.40.50.1820">
    <property type="entry name" value="alpha/beta hydrolase"/>
    <property type="match status" value="1"/>
</dbReference>
<name>A0A7X2LBD5_RALPI</name>
<dbReference type="GO" id="GO:0004177">
    <property type="term" value="F:aminopeptidase activity"/>
    <property type="evidence" value="ECO:0007669"/>
    <property type="project" value="UniProtKB-KW"/>
</dbReference>
<keyword evidence="1" id="KW-0732">Signal</keyword>
<evidence type="ECO:0000256" key="1">
    <source>
        <dbReference type="SAM" id="SignalP"/>
    </source>
</evidence>
<gene>
    <name evidence="2" type="ORF">GJQ57_16155</name>
</gene>
<keyword evidence="2" id="KW-0378">Hydrolase</keyword>
<comment type="caution">
    <text evidence="2">The sequence shown here is derived from an EMBL/GenBank/DDBJ whole genome shotgun (WGS) entry which is preliminary data.</text>
</comment>
<dbReference type="EMBL" id="WJYN01000006">
    <property type="protein sequence ID" value="MRT00175.1"/>
    <property type="molecule type" value="Genomic_DNA"/>
</dbReference>
<dbReference type="InterPro" id="IPR029058">
    <property type="entry name" value="AB_hydrolase_fold"/>
</dbReference>
<dbReference type="Proteomes" id="UP000441032">
    <property type="component" value="Unassembled WGS sequence"/>
</dbReference>